<dbReference type="AlphaFoldDB" id="A0A1M4ZAM4"/>
<dbReference type="EMBL" id="FQUO01000005">
    <property type="protein sequence ID" value="SHF15008.1"/>
    <property type="molecule type" value="Genomic_DNA"/>
</dbReference>
<reference evidence="2 3" key="1">
    <citation type="submission" date="2016-11" db="EMBL/GenBank/DDBJ databases">
        <authorList>
            <person name="Jaros S."/>
            <person name="Januszkiewicz K."/>
            <person name="Wedrychowicz H."/>
        </authorList>
    </citation>
    <scope>NUCLEOTIDE SEQUENCE [LARGE SCALE GENOMIC DNA]</scope>
    <source>
        <strain evidence="2 3">DSM 26897</strain>
    </source>
</reference>
<accession>A0A1M4ZAM4</accession>
<sequence length="136" mass="15249">MAPRILLALSLLLFACNTEANFRNEENTKPDNVKNNQEIEELALPALEKANDDVEEMKYVIDKAIKDLISREGAIKMYNDGIGKVLGQSGTLDSIKMRLDSGGDFYIRSMHLKAKAEATREISAKKPRKMCNKCND</sequence>
<proteinExistence type="predicted"/>
<evidence type="ECO:0000256" key="1">
    <source>
        <dbReference type="SAM" id="SignalP"/>
    </source>
</evidence>
<feature type="chain" id="PRO_5009908557" evidence="1">
    <location>
        <begin position="21"/>
        <end position="136"/>
    </location>
</feature>
<gene>
    <name evidence="2" type="ORF">SAMN05444008_105150</name>
</gene>
<dbReference type="RefSeq" id="WP_143157252.1">
    <property type="nucleotide sequence ID" value="NZ_FQUO01000005.1"/>
</dbReference>
<evidence type="ECO:0000313" key="2">
    <source>
        <dbReference type="EMBL" id="SHF15008.1"/>
    </source>
</evidence>
<keyword evidence="1" id="KW-0732">Signal</keyword>
<dbReference type="Proteomes" id="UP000184368">
    <property type="component" value="Unassembled WGS sequence"/>
</dbReference>
<evidence type="ECO:0000313" key="3">
    <source>
        <dbReference type="Proteomes" id="UP000184368"/>
    </source>
</evidence>
<organism evidence="2 3">
    <name type="scientific">Cnuella takakiae</name>
    <dbReference type="NCBI Taxonomy" id="1302690"/>
    <lineage>
        <taxon>Bacteria</taxon>
        <taxon>Pseudomonadati</taxon>
        <taxon>Bacteroidota</taxon>
        <taxon>Chitinophagia</taxon>
        <taxon>Chitinophagales</taxon>
        <taxon>Chitinophagaceae</taxon>
        <taxon>Cnuella</taxon>
    </lineage>
</organism>
<feature type="signal peptide" evidence="1">
    <location>
        <begin position="1"/>
        <end position="20"/>
    </location>
</feature>
<keyword evidence="3" id="KW-1185">Reference proteome</keyword>
<dbReference type="PROSITE" id="PS51257">
    <property type="entry name" value="PROKAR_LIPOPROTEIN"/>
    <property type="match status" value="1"/>
</dbReference>
<dbReference type="OrthoDB" id="780707at2"/>
<name>A0A1M4ZAM4_9BACT</name>
<protein>
    <submittedName>
        <fullName evidence="2">Uncharacterized protein</fullName>
    </submittedName>
</protein>